<dbReference type="PANTHER" id="PTHR24030">
    <property type="entry name" value="PROTEIN CMSS1"/>
    <property type="match status" value="1"/>
</dbReference>
<keyword evidence="1" id="KW-0934">Plastid</keyword>
<keyword evidence="4" id="KW-1185">Reference proteome</keyword>
<name>A0A9D4V7Z6_ADICA</name>
<reference evidence="3" key="1">
    <citation type="submission" date="2021-01" db="EMBL/GenBank/DDBJ databases">
        <title>Adiantum capillus-veneris genome.</title>
        <authorList>
            <person name="Fang Y."/>
            <person name="Liao Q."/>
        </authorList>
    </citation>
    <scope>NUCLEOTIDE SEQUENCE</scope>
    <source>
        <strain evidence="3">H3</strain>
        <tissue evidence="3">Leaf</tissue>
    </source>
</reference>
<evidence type="ECO:0000256" key="2">
    <source>
        <dbReference type="SAM" id="MobiDB-lite"/>
    </source>
</evidence>
<dbReference type="GO" id="GO:0030686">
    <property type="term" value="C:90S preribosome"/>
    <property type="evidence" value="ECO:0007669"/>
    <property type="project" value="TreeGrafter"/>
</dbReference>
<sequence length="242" mass="26895">MVSKQKHSSASKKRTAIIKTQKKTKRKRKISVSETESNGVQWQTPAFQANWLNGFLGSAPGSSPSQLECLRSLSEESFVDLQAEGQEREPNNLTKHVKSIFKETWEDSLCKVDKNKENGNPALLVVCSSATRCVDLLKGLRSLTKACKPAKLFAKHIKVEEQVKALQDYVNIAVGTPNRVKKLIDIGALGLGSLEVVLLDMHEDAKGFTIFTVPQVKNDLLELCKSHLHQHALAGRIKFCLY</sequence>
<evidence type="ECO:0000313" key="3">
    <source>
        <dbReference type="EMBL" id="KAI5080901.1"/>
    </source>
</evidence>
<dbReference type="InterPro" id="IPR027417">
    <property type="entry name" value="P-loop_NTPase"/>
</dbReference>
<organism evidence="3 4">
    <name type="scientific">Adiantum capillus-veneris</name>
    <name type="common">Maidenhair fern</name>
    <dbReference type="NCBI Taxonomy" id="13818"/>
    <lineage>
        <taxon>Eukaryota</taxon>
        <taxon>Viridiplantae</taxon>
        <taxon>Streptophyta</taxon>
        <taxon>Embryophyta</taxon>
        <taxon>Tracheophyta</taxon>
        <taxon>Polypodiopsida</taxon>
        <taxon>Polypodiidae</taxon>
        <taxon>Polypodiales</taxon>
        <taxon>Pteridineae</taxon>
        <taxon>Pteridaceae</taxon>
        <taxon>Vittarioideae</taxon>
        <taxon>Adiantum</taxon>
    </lineage>
</organism>
<proteinExistence type="predicted"/>
<dbReference type="AlphaFoldDB" id="A0A9D4V7Z6"/>
<evidence type="ECO:0000256" key="1">
    <source>
        <dbReference type="ARBA" id="ARBA00022528"/>
    </source>
</evidence>
<evidence type="ECO:0008006" key="5">
    <source>
        <dbReference type="Google" id="ProtNLM"/>
    </source>
</evidence>
<feature type="compositionally biased region" description="Basic residues" evidence="2">
    <location>
        <begin position="1"/>
        <end position="30"/>
    </location>
</feature>
<dbReference type="PANTHER" id="PTHR24030:SF0">
    <property type="entry name" value="PROTEIN CMSS1"/>
    <property type="match status" value="1"/>
</dbReference>
<gene>
    <name evidence="3" type="ORF">GOP47_0004084</name>
</gene>
<keyword evidence="1" id="KW-0150">Chloroplast</keyword>
<evidence type="ECO:0000313" key="4">
    <source>
        <dbReference type="Proteomes" id="UP000886520"/>
    </source>
</evidence>
<dbReference type="Pfam" id="PF14617">
    <property type="entry name" value="CMS1"/>
    <property type="match status" value="1"/>
</dbReference>
<accession>A0A9D4V7Z6</accession>
<feature type="region of interest" description="Disordered" evidence="2">
    <location>
        <begin position="1"/>
        <end position="36"/>
    </location>
</feature>
<comment type="caution">
    <text evidence="3">The sequence shown here is derived from an EMBL/GenBank/DDBJ whole genome shotgun (WGS) entry which is preliminary data.</text>
</comment>
<protein>
    <recommendedName>
        <fullName evidence="5">Protein CMSS1</fullName>
    </recommendedName>
</protein>
<dbReference type="InterPro" id="IPR032704">
    <property type="entry name" value="Cms1"/>
</dbReference>
<dbReference type="OrthoDB" id="1929311at2759"/>
<dbReference type="GO" id="GO:0005634">
    <property type="term" value="C:nucleus"/>
    <property type="evidence" value="ECO:0007669"/>
    <property type="project" value="TreeGrafter"/>
</dbReference>
<dbReference type="EMBL" id="JABFUD020000004">
    <property type="protein sequence ID" value="KAI5080901.1"/>
    <property type="molecule type" value="Genomic_DNA"/>
</dbReference>
<dbReference type="Proteomes" id="UP000886520">
    <property type="component" value="Chromosome 4"/>
</dbReference>
<dbReference type="Gene3D" id="3.40.50.300">
    <property type="entry name" value="P-loop containing nucleotide triphosphate hydrolases"/>
    <property type="match status" value="1"/>
</dbReference>